<keyword evidence="1" id="KW-0645">Protease</keyword>
<keyword evidence="1" id="KW-0224">Dipeptidase</keyword>
<dbReference type="GO" id="GO:0016805">
    <property type="term" value="F:dipeptidase activity"/>
    <property type="evidence" value="ECO:0007669"/>
    <property type="project" value="UniProtKB-KW"/>
</dbReference>
<accession>A0A380FJY0</accession>
<organism evidence="1 2">
    <name type="scientific">Staphylococcus gallinarum</name>
    <dbReference type="NCBI Taxonomy" id="1293"/>
    <lineage>
        <taxon>Bacteria</taxon>
        <taxon>Bacillati</taxon>
        <taxon>Bacillota</taxon>
        <taxon>Bacilli</taxon>
        <taxon>Bacillales</taxon>
        <taxon>Staphylococcaceae</taxon>
        <taxon>Staphylococcus</taxon>
    </lineage>
</organism>
<name>A0A380FJY0_STAGA</name>
<protein>
    <submittedName>
        <fullName evidence="1">Dipeptidase PepV</fullName>
        <ecNumber evidence="1">3.4.13.-</ecNumber>
    </submittedName>
</protein>
<keyword evidence="1" id="KW-0378">Hydrolase</keyword>
<reference evidence="1 2" key="1">
    <citation type="submission" date="2018-06" db="EMBL/GenBank/DDBJ databases">
        <authorList>
            <consortium name="Pathogen Informatics"/>
            <person name="Doyle S."/>
        </authorList>
    </citation>
    <scope>NUCLEOTIDE SEQUENCE [LARGE SCALE GENOMIC DNA]</scope>
    <source>
        <strain evidence="1 2">NCTC12195</strain>
    </source>
</reference>
<dbReference type="Gene3D" id="3.30.70.360">
    <property type="match status" value="1"/>
</dbReference>
<dbReference type="SUPFAM" id="SSF55031">
    <property type="entry name" value="Bacterial exopeptidase dimerisation domain"/>
    <property type="match status" value="1"/>
</dbReference>
<dbReference type="InterPro" id="IPR036264">
    <property type="entry name" value="Bact_exopeptidase_dim_dom"/>
</dbReference>
<dbReference type="EMBL" id="UHDK01000001">
    <property type="protein sequence ID" value="SUM33636.1"/>
    <property type="molecule type" value="Genomic_DNA"/>
</dbReference>
<gene>
    <name evidence="1" type="ORF">NCTC12195_03102</name>
</gene>
<proteinExistence type="predicted"/>
<evidence type="ECO:0000313" key="1">
    <source>
        <dbReference type="EMBL" id="SUM33636.1"/>
    </source>
</evidence>
<dbReference type="AlphaFoldDB" id="A0A380FJY0"/>
<evidence type="ECO:0000313" key="2">
    <source>
        <dbReference type="Proteomes" id="UP000255277"/>
    </source>
</evidence>
<dbReference type="Proteomes" id="UP000255277">
    <property type="component" value="Unassembled WGS sequence"/>
</dbReference>
<sequence>MGMKYHTEIMGDVTTNIGVIEYNNTKGGKFGINLRYPEGSNLMKRCLGLQKK</sequence>
<dbReference type="EC" id="3.4.13.-" evidence="1"/>